<evidence type="ECO:0000313" key="11">
    <source>
        <dbReference type="Proteomes" id="UP001056981"/>
    </source>
</evidence>
<accession>A0A9Q9BN12</accession>
<comment type="similarity">
    <text evidence="1">Belongs to the acyl-ACP thioesterase family.</text>
</comment>
<proteinExistence type="inferred from homology"/>
<evidence type="ECO:0000256" key="2">
    <source>
        <dbReference type="ARBA" id="ARBA00022516"/>
    </source>
</evidence>
<evidence type="ECO:0000256" key="7">
    <source>
        <dbReference type="ARBA" id="ARBA00023160"/>
    </source>
</evidence>
<dbReference type="GO" id="GO:0000036">
    <property type="term" value="F:acyl carrier activity"/>
    <property type="evidence" value="ECO:0007669"/>
    <property type="project" value="TreeGrafter"/>
</dbReference>
<dbReference type="RefSeq" id="WP_253718121.1">
    <property type="nucleotide sequence ID" value="NZ_CP051522.1"/>
</dbReference>
<dbReference type="Pfam" id="PF20791">
    <property type="entry name" value="Acyl-ACP_TE_C"/>
    <property type="match status" value="1"/>
</dbReference>
<evidence type="ECO:0000256" key="4">
    <source>
        <dbReference type="ARBA" id="ARBA00022832"/>
    </source>
</evidence>
<evidence type="ECO:0000259" key="8">
    <source>
        <dbReference type="Pfam" id="PF01643"/>
    </source>
</evidence>
<dbReference type="PANTHER" id="PTHR31727:SF6">
    <property type="entry name" value="OLEOYL-ACYL CARRIER PROTEIN THIOESTERASE 1, CHLOROPLASTIC"/>
    <property type="match status" value="1"/>
</dbReference>
<reference evidence="10" key="1">
    <citation type="submission" date="2020-04" db="EMBL/GenBank/DDBJ databases">
        <title>Comparative genomics of oral phylogroup-2 Treponema strains.</title>
        <authorList>
            <person name="Zeng H."/>
            <person name="Chan Y.K."/>
            <person name="Watt R.M."/>
        </authorList>
    </citation>
    <scope>NUCLEOTIDE SEQUENCE</scope>
    <source>
        <strain evidence="10">OMZ 905</strain>
    </source>
</reference>
<keyword evidence="7" id="KW-0275">Fatty acid biosynthesis</keyword>
<protein>
    <recommendedName>
        <fullName evidence="12">Acyl-ACP thioesterase</fullName>
    </recommendedName>
</protein>
<organism evidence="10 11">
    <name type="scientific">Treponema denticola</name>
    <dbReference type="NCBI Taxonomy" id="158"/>
    <lineage>
        <taxon>Bacteria</taxon>
        <taxon>Pseudomonadati</taxon>
        <taxon>Spirochaetota</taxon>
        <taxon>Spirochaetia</taxon>
        <taxon>Spirochaetales</taxon>
        <taxon>Treponemataceae</taxon>
        <taxon>Treponema</taxon>
    </lineage>
</organism>
<dbReference type="PANTHER" id="PTHR31727">
    <property type="entry name" value="OLEOYL-ACYL CARRIER PROTEIN THIOESTERASE 1, CHLOROPLASTIC"/>
    <property type="match status" value="1"/>
</dbReference>
<evidence type="ECO:0000256" key="3">
    <source>
        <dbReference type="ARBA" id="ARBA00022801"/>
    </source>
</evidence>
<keyword evidence="2" id="KW-0444">Lipid biosynthesis</keyword>
<sequence>MIIDNKYTIRHKVLTGNIDGKCRATPMEFAVLMQELAAGHYSSAGLSIPHLKKMGLTWVITKQHFEITEYPLWMDELIVQTWAQTPKGFFCLRDFAFFYAKNGKKNSIDEAFAENLRIEEGKENLYSIREEYKELKKPIFRASSCWVILNAETGQPVKPDTKVFGNLAFNEEHMEGKVFAKIPLPETWDIEESFRPTLLDIDINSHVNNLTYLRWILSYMSADFCKGKLLKTLDTNFVSSAMYGEELICRSSRSENVCIHSIIRAKDGSEVFKARSEWADESGLSRTLKVNSI</sequence>
<dbReference type="SUPFAM" id="SSF54637">
    <property type="entry name" value="Thioesterase/thiol ester dehydrase-isomerase"/>
    <property type="match status" value="2"/>
</dbReference>
<keyword evidence="5" id="KW-0809">Transit peptide</keyword>
<dbReference type="Gene3D" id="3.10.129.10">
    <property type="entry name" value="Hotdog Thioesterase"/>
    <property type="match status" value="2"/>
</dbReference>
<dbReference type="InterPro" id="IPR002864">
    <property type="entry name" value="Acyl-ACP_thioesterase_NHD"/>
</dbReference>
<dbReference type="InterPro" id="IPR029069">
    <property type="entry name" value="HotDog_dom_sf"/>
</dbReference>
<dbReference type="Proteomes" id="UP001056981">
    <property type="component" value="Chromosome"/>
</dbReference>
<name>A0A9Q9BN12_TREDN</name>
<evidence type="ECO:0008006" key="12">
    <source>
        <dbReference type="Google" id="ProtNLM"/>
    </source>
</evidence>
<dbReference type="AlphaFoldDB" id="A0A9Q9BN12"/>
<dbReference type="EMBL" id="CP051635">
    <property type="protein sequence ID" value="UTD00518.1"/>
    <property type="molecule type" value="Genomic_DNA"/>
</dbReference>
<evidence type="ECO:0000259" key="9">
    <source>
        <dbReference type="Pfam" id="PF20791"/>
    </source>
</evidence>
<evidence type="ECO:0000256" key="6">
    <source>
        <dbReference type="ARBA" id="ARBA00023098"/>
    </source>
</evidence>
<keyword evidence="3" id="KW-0378">Hydrolase</keyword>
<dbReference type="GO" id="GO:0016297">
    <property type="term" value="F:fatty acyl-[ACP] hydrolase activity"/>
    <property type="evidence" value="ECO:0007669"/>
    <property type="project" value="InterPro"/>
</dbReference>
<evidence type="ECO:0000256" key="1">
    <source>
        <dbReference type="ARBA" id="ARBA00006500"/>
    </source>
</evidence>
<keyword evidence="6" id="KW-0443">Lipid metabolism</keyword>
<keyword evidence="4" id="KW-0276">Fatty acid metabolism</keyword>
<feature type="domain" description="Acyl-ACP thioesterase N-terminal hotdog" evidence="8">
    <location>
        <begin position="5"/>
        <end position="132"/>
    </location>
</feature>
<dbReference type="InterPro" id="IPR049427">
    <property type="entry name" value="Acyl-ACP_TE_C"/>
</dbReference>
<gene>
    <name evidence="10" type="ORF">E4N86_07330</name>
</gene>
<dbReference type="Pfam" id="PF01643">
    <property type="entry name" value="Acyl-ACP_TE"/>
    <property type="match status" value="1"/>
</dbReference>
<evidence type="ECO:0000313" key="10">
    <source>
        <dbReference type="EMBL" id="UTD00518.1"/>
    </source>
</evidence>
<dbReference type="InterPro" id="IPR045023">
    <property type="entry name" value="FATA/B"/>
</dbReference>
<feature type="domain" description="Acyl-ACP thioesterase-like C-terminal" evidence="9">
    <location>
        <begin position="190"/>
        <end position="279"/>
    </location>
</feature>
<evidence type="ECO:0000256" key="5">
    <source>
        <dbReference type="ARBA" id="ARBA00022946"/>
    </source>
</evidence>